<dbReference type="Pfam" id="PF01549">
    <property type="entry name" value="ShK"/>
    <property type="match status" value="3"/>
</dbReference>
<dbReference type="Gene3D" id="1.10.10.1940">
    <property type="match status" value="3"/>
</dbReference>
<feature type="domain" description="ShKT" evidence="4">
    <location>
        <begin position="200"/>
        <end position="234"/>
    </location>
</feature>
<feature type="compositionally biased region" description="Polar residues" evidence="2">
    <location>
        <begin position="188"/>
        <end position="197"/>
    </location>
</feature>
<evidence type="ECO:0000313" key="5">
    <source>
        <dbReference type="EMBL" id="KAI1708077.1"/>
    </source>
</evidence>
<keyword evidence="6" id="KW-1185">Reference proteome</keyword>
<feature type="domain" description="ShKT" evidence="4">
    <location>
        <begin position="252"/>
        <end position="289"/>
    </location>
</feature>
<dbReference type="Proteomes" id="UP001201812">
    <property type="component" value="Unassembled WGS sequence"/>
</dbReference>
<feature type="region of interest" description="Disordered" evidence="2">
    <location>
        <begin position="159"/>
        <end position="197"/>
    </location>
</feature>
<evidence type="ECO:0000259" key="4">
    <source>
        <dbReference type="PROSITE" id="PS51670"/>
    </source>
</evidence>
<proteinExistence type="predicted"/>
<evidence type="ECO:0000256" key="1">
    <source>
        <dbReference type="PROSITE-ProRule" id="PRU01005"/>
    </source>
</evidence>
<comment type="caution">
    <text evidence="5">The sequence shown here is derived from an EMBL/GenBank/DDBJ whole genome shotgun (WGS) entry which is preliminary data.</text>
</comment>
<dbReference type="AlphaFoldDB" id="A0AAD4MV51"/>
<feature type="chain" id="PRO_5042103970" evidence="3">
    <location>
        <begin position="21"/>
        <end position="289"/>
    </location>
</feature>
<keyword evidence="3" id="KW-0732">Signal</keyword>
<feature type="signal peptide" evidence="3">
    <location>
        <begin position="1"/>
        <end position="20"/>
    </location>
</feature>
<dbReference type="PANTHER" id="PTHR21724:SF92">
    <property type="entry name" value="SHKT DOMAIN-CONTAINING PROTEIN"/>
    <property type="match status" value="1"/>
</dbReference>
<reference evidence="5" key="1">
    <citation type="submission" date="2022-01" db="EMBL/GenBank/DDBJ databases">
        <title>Genome Sequence Resource for Two Populations of Ditylenchus destructor, the Migratory Endoparasitic Phytonematode.</title>
        <authorList>
            <person name="Zhang H."/>
            <person name="Lin R."/>
            <person name="Xie B."/>
        </authorList>
    </citation>
    <scope>NUCLEOTIDE SEQUENCE</scope>
    <source>
        <strain evidence="5">BazhouSP</strain>
    </source>
</reference>
<dbReference type="PROSITE" id="PS51670">
    <property type="entry name" value="SHKT"/>
    <property type="match status" value="2"/>
</dbReference>
<keyword evidence="1" id="KW-1015">Disulfide bond</keyword>
<feature type="compositionally biased region" description="Acidic residues" evidence="2">
    <location>
        <begin position="159"/>
        <end position="169"/>
    </location>
</feature>
<protein>
    <submittedName>
        <fullName evidence="5">ShK domain-like domain-containing protein</fullName>
    </submittedName>
</protein>
<dbReference type="PANTHER" id="PTHR21724">
    <property type="entry name" value="SHKT DOMAIN-CONTAINING PROTEIN"/>
    <property type="match status" value="1"/>
</dbReference>
<comment type="caution">
    <text evidence="1">Lacks conserved residue(s) required for the propagation of feature annotation.</text>
</comment>
<dbReference type="EMBL" id="JAKKPZ010000037">
    <property type="protein sequence ID" value="KAI1708077.1"/>
    <property type="molecule type" value="Genomic_DNA"/>
</dbReference>
<feature type="disulfide bond" evidence="1">
    <location>
        <begin position="200"/>
        <end position="234"/>
    </location>
</feature>
<organism evidence="5 6">
    <name type="scientific">Ditylenchus destructor</name>
    <dbReference type="NCBI Taxonomy" id="166010"/>
    <lineage>
        <taxon>Eukaryota</taxon>
        <taxon>Metazoa</taxon>
        <taxon>Ecdysozoa</taxon>
        <taxon>Nematoda</taxon>
        <taxon>Chromadorea</taxon>
        <taxon>Rhabditida</taxon>
        <taxon>Tylenchina</taxon>
        <taxon>Tylenchomorpha</taxon>
        <taxon>Sphaerularioidea</taxon>
        <taxon>Anguinidae</taxon>
        <taxon>Anguininae</taxon>
        <taxon>Ditylenchus</taxon>
    </lineage>
</organism>
<sequence length="289" mass="31706">MRISSLLYLALILVVNKSTPQVVTNRHCSDGNPAIAACTVTSENFQVSFVCEEDPTLGCEQIGALFYCCDQIEETPFPFSTVTLTTSTTPPPTTTMTTTTTTLNSAFIIPDTNNGTCEDSGQQCQLGEKLCDHPKYKKLATNHCPKTCKLCGDYEENTDSTVEDEEGDTNETGSSEESATESSSLTSKEGNSVSDENQNCVDKGTDCERAKFLCTKKEFSALMSQECAKTCGRCFSKQKSEQTAEKSSTENCQDNYRRCPIWKTIGFCTSNSYTDSIKRRYCSKSCGLC</sequence>
<dbReference type="InterPro" id="IPR003582">
    <property type="entry name" value="ShKT_dom"/>
</dbReference>
<accession>A0AAD4MV51</accession>
<evidence type="ECO:0000256" key="2">
    <source>
        <dbReference type="SAM" id="MobiDB-lite"/>
    </source>
</evidence>
<feature type="compositionally biased region" description="Low complexity" evidence="2">
    <location>
        <begin position="170"/>
        <end position="187"/>
    </location>
</feature>
<dbReference type="SMART" id="SM00254">
    <property type="entry name" value="ShKT"/>
    <property type="match status" value="3"/>
</dbReference>
<evidence type="ECO:0000313" key="6">
    <source>
        <dbReference type="Proteomes" id="UP001201812"/>
    </source>
</evidence>
<gene>
    <name evidence="5" type="ORF">DdX_12023</name>
</gene>
<evidence type="ECO:0000256" key="3">
    <source>
        <dbReference type="SAM" id="SignalP"/>
    </source>
</evidence>
<name>A0AAD4MV51_9BILA</name>